<feature type="domain" description="Major facilitator superfamily (MFS) profile" evidence="7">
    <location>
        <begin position="16"/>
        <end position="397"/>
    </location>
</feature>
<evidence type="ECO:0000256" key="6">
    <source>
        <dbReference type="SAM" id="Phobius"/>
    </source>
</evidence>
<keyword evidence="4 6" id="KW-1133">Transmembrane helix</keyword>
<dbReference type="Proteomes" id="UP000019141">
    <property type="component" value="Unassembled WGS sequence"/>
</dbReference>
<feature type="transmembrane region" description="Helical" evidence="6">
    <location>
        <begin position="344"/>
        <end position="366"/>
    </location>
</feature>
<evidence type="ECO:0000256" key="2">
    <source>
        <dbReference type="ARBA" id="ARBA00022475"/>
    </source>
</evidence>
<evidence type="ECO:0000313" key="8">
    <source>
        <dbReference type="EMBL" id="ETW99531.1"/>
    </source>
</evidence>
<dbReference type="PANTHER" id="PTHR43124:SF3">
    <property type="entry name" value="CHLORAMPHENICOL EFFLUX PUMP RV0191"/>
    <property type="match status" value="1"/>
</dbReference>
<feature type="transmembrane region" description="Helical" evidence="6">
    <location>
        <begin position="310"/>
        <end position="332"/>
    </location>
</feature>
<keyword evidence="9" id="KW-1185">Reference proteome</keyword>
<dbReference type="InterPro" id="IPR036259">
    <property type="entry name" value="MFS_trans_sf"/>
</dbReference>
<comment type="caution">
    <text evidence="8">The sequence shown here is derived from an EMBL/GenBank/DDBJ whole genome shotgun (WGS) entry which is preliminary data.</text>
</comment>
<dbReference type="InterPro" id="IPR005829">
    <property type="entry name" value="Sugar_transporter_CS"/>
</dbReference>
<evidence type="ECO:0000256" key="5">
    <source>
        <dbReference type="ARBA" id="ARBA00023136"/>
    </source>
</evidence>
<feature type="transmembrane region" description="Helical" evidence="6">
    <location>
        <begin position="82"/>
        <end position="98"/>
    </location>
</feature>
<evidence type="ECO:0000313" key="9">
    <source>
        <dbReference type="Proteomes" id="UP000019141"/>
    </source>
</evidence>
<sequence>MQTTSANGQGISKRLLLLLIVTGHSATHWYAGMLSALLPWIREDLGLSYAQIGLLMSSRALLATCGNLITGIAADMGGHRRSILIASVVMMAVCYIMIGMSTALWMLLVFGSLAAMASNAWHPPAMSMLGESYPDRRGYALGWHGTGAHLGETLGPLAVGAMLSFLSWRAALYANVWPGLAMGVVLLWLLPVLGHDRLVRETKGYWDELKTGLVFNASLMKVAVLSILRTSGEQGLKTFLPLYLAEMLDFSPALVGLGIAVMTFSGSWVQPLSGLLSDRIGRKPVLFVSLLLSAFVAWDLTVAHGILLPILFISLIGALHLSLRSIILAFAMDVTPPEIGASTIGFVFSANQFFSALMPIMTGYLADIYGLRIAFLMFAVLTLLAALWVPLMSASREDTSLPHAQQA</sequence>
<gene>
    <name evidence="8" type="ORF">ETSY1_14640</name>
</gene>
<feature type="transmembrane region" description="Helical" evidence="6">
    <location>
        <begin position="211"/>
        <end position="228"/>
    </location>
</feature>
<dbReference type="InterPro" id="IPR050189">
    <property type="entry name" value="MFS_Efflux_Transporters"/>
</dbReference>
<protein>
    <recommendedName>
        <fullName evidence="7">Major facilitator superfamily (MFS) profile domain-containing protein</fullName>
    </recommendedName>
</protein>
<evidence type="ECO:0000256" key="3">
    <source>
        <dbReference type="ARBA" id="ARBA00022692"/>
    </source>
</evidence>
<dbReference type="Gene3D" id="1.20.1250.20">
    <property type="entry name" value="MFS general substrate transporter like domains"/>
    <property type="match status" value="2"/>
</dbReference>
<evidence type="ECO:0000259" key="7">
    <source>
        <dbReference type="PROSITE" id="PS50850"/>
    </source>
</evidence>
<dbReference type="HOGENOM" id="CLU_596698_0_0_7"/>
<dbReference type="Pfam" id="PF07690">
    <property type="entry name" value="MFS_1"/>
    <property type="match status" value="2"/>
</dbReference>
<proteinExistence type="predicted"/>
<feature type="transmembrane region" description="Helical" evidence="6">
    <location>
        <begin position="240"/>
        <end position="264"/>
    </location>
</feature>
<feature type="transmembrane region" description="Helical" evidence="6">
    <location>
        <begin position="15"/>
        <end position="41"/>
    </location>
</feature>
<dbReference type="InterPro" id="IPR011701">
    <property type="entry name" value="MFS"/>
</dbReference>
<dbReference type="PROSITE" id="PS50850">
    <property type="entry name" value="MFS"/>
    <property type="match status" value="1"/>
</dbReference>
<comment type="subcellular location">
    <subcellularLocation>
        <location evidence="1">Cell membrane</location>
        <topology evidence="1">Multi-pass membrane protein</topology>
    </subcellularLocation>
</comment>
<keyword evidence="5 6" id="KW-0472">Membrane</keyword>
<name>W4LQ33_ENTF1</name>
<feature type="transmembrane region" description="Helical" evidence="6">
    <location>
        <begin position="373"/>
        <end position="391"/>
    </location>
</feature>
<feature type="transmembrane region" description="Helical" evidence="6">
    <location>
        <begin position="47"/>
        <end position="70"/>
    </location>
</feature>
<accession>W4LQ33</accession>
<dbReference type="AlphaFoldDB" id="W4LQ33"/>
<dbReference type="SUPFAM" id="SSF103473">
    <property type="entry name" value="MFS general substrate transporter"/>
    <property type="match status" value="1"/>
</dbReference>
<dbReference type="InterPro" id="IPR020846">
    <property type="entry name" value="MFS_dom"/>
</dbReference>
<dbReference type="GO" id="GO:0005886">
    <property type="term" value="C:plasma membrane"/>
    <property type="evidence" value="ECO:0007669"/>
    <property type="project" value="UniProtKB-SubCell"/>
</dbReference>
<organism evidence="8 9">
    <name type="scientific">Entotheonella factor</name>
    <dbReference type="NCBI Taxonomy" id="1429438"/>
    <lineage>
        <taxon>Bacteria</taxon>
        <taxon>Pseudomonadati</taxon>
        <taxon>Nitrospinota/Tectimicrobiota group</taxon>
        <taxon>Candidatus Tectimicrobiota</taxon>
        <taxon>Candidatus Entotheonellia</taxon>
        <taxon>Candidatus Entotheonellales</taxon>
        <taxon>Candidatus Entotheonellaceae</taxon>
        <taxon>Candidatus Entotheonella</taxon>
    </lineage>
</organism>
<dbReference type="PANTHER" id="PTHR43124">
    <property type="entry name" value="PURINE EFFLUX PUMP PBUE"/>
    <property type="match status" value="1"/>
</dbReference>
<evidence type="ECO:0000256" key="1">
    <source>
        <dbReference type="ARBA" id="ARBA00004651"/>
    </source>
</evidence>
<feature type="transmembrane region" description="Helical" evidence="6">
    <location>
        <begin position="172"/>
        <end position="191"/>
    </location>
</feature>
<dbReference type="GO" id="GO:0022857">
    <property type="term" value="F:transmembrane transporter activity"/>
    <property type="evidence" value="ECO:0007669"/>
    <property type="project" value="InterPro"/>
</dbReference>
<reference evidence="8 9" key="1">
    <citation type="journal article" date="2014" name="Nature">
        <title>An environmental bacterial taxon with a large and distinct metabolic repertoire.</title>
        <authorList>
            <person name="Wilson M.C."/>
            <person name="Mori T."/>
            <person name="Ruckert C."/>
            <person name="Uria A.R."/>
            <person name="Helf M.J."/>
            <person name="Takada K."/>
            <person name="Gernert C."/>
            <person name="Steffens U.A."/>
            <person name="Heycke N."/>
            <person name="Schmitt S."/>
            <person name="Rinke C."/>
            <person name="Helfrich E.J."/>
            <person name="Brachmann A.O."/>
            <person name="Gurgui C."/>
            <person name="Wakimoto T."/>
            <person name="Kracht M."/>
            <person name="Crusemann M."/>
            <person name="Hentschel U."/>
            <person name="Abe I."/>
            <person name="Matsunaga S."/>
            <person name="Kalinowski J."/>
            <person name="Takeyama H."/>
            <person name="Piel J."/>
        </authorList>
    </citation>
    <scope>NUCLEOTIDE SEQUENCE [LARGE SCALE GENOMIC DNA]</scope>
    <source>
        <strain evidence="9">TSY1</strain>
    </source>
</reference>
<evidence type="ECO:0000256" key="4">
    <source>
        <dbReference type="ARBA" id="ARBA00022989"/>
    </source>
</evidence>
<keyword evidence="3 6" id="KW-0812">Transmembrane</keyword>
<dbReference type="PROSITE" id="PS00216">
    <property type="entry name" value="SUGAR_TRANSPORT_1"/>
    <property type="match status" value="1"/>
</dbReference>
<dbReference type="EMBL" id="AZHW01000437">
    <property type="protein sequence ID" value="ETW99531.1"/>
    <property type="molecule type" value="Genomic_DNA"/>
</dbReference>
<feature type="transmembrane region" description="Helical" evidence="6">
    <location>
        <begin position="284"/>
        <end position="303"/>
    </location>
</feature>
<keyword evidence="2" id="KW-1003">Cell membrane</keyword>